<evidence type="ECO:0000313" key="5">
    <source>
        <dbReference type="Proteomes" id="UP000576082"/>
    </source>
</evidence>
<dbReference type="GO" id="GO:0016990">
    <property type="term" value="F:arginine deiminase activity"/>
    <property type="evidence" value="ECO:0007669"/>
    <property type="project" value="UniProtKB-EC"/>
</dbReference>
<comment type="pathway">
    <text evidence="1">Amino-acid degradation; L-arginine degradation via ADI pathway; carbamoyl phosphate from L-arginine: step 1/2.</text>
</comment>
<dbReference type="EMBL" id="JABANE010000053">
    <property type="protein sequence ID" value="NME70023.1"/>
    <property type="molecule type" value="Genomic_DNA"/>
</dbReference>
<protein>
    <recommendedName>
        <fullName evidence="2">arginine deiminase</fullName>
        <ecNumber evidence="2">3.5.3.6</ecNumber>
    </recommendedName>
</protein>
<accession>A0A7X9RWH9</accession>
<comment type="catalytic activity">
    <reaction evidence="3">
        <text>L-arginine + H2O = L-citrulline + NH4(+)</text>
        <dbReference type="Rhea" id="RHEA:19597"/>
        <dbReference type="ChEBI" id="CHEBI:15377"/>
        <dbReference type="ChEBI" id="CHEBI:28938"/>
        <dbReference type="ChEBI" id="CHEBI:32682"/>
        <dbReference type="ChEBI" id="CHEBI:57743"/>
        <dbReference type="EC" id="3.5.3.6"/>
    </reaction>
</comment>
<organism evidence="4 5">
    <name type="scientific">Flammeovirga aprica JL-4</name>
    <dbReference type="NCBI Taxonomy" id="694437"/>
    <lineage>
        <taxon>Bacteria</taxon>
        <taxon>Pseudomonadati</taxon>
        <taxon>Bacteroidota</taxon>
        <taxon>Cytophagia</taxon>
        <taxon>Cytophagales</taxon>
        <taxon>Flammeovirgaceae</taxon>
        <taxon>Flammeovirga</taxon>
    </lineage>
</organism>
<reference evidence="4 5" key="1">
    <citation type="submission" date="2020-04" db="EMBL/GenBank/DDBJ databases">
        <title>Flammeovirga sp. SR4, a novel species isolated from seawater.</title>
        <authorList>
            <person name="Wang X."/>
        </authorList>
    </citation>
    <scope>NUCLEOTIDE SEQUENCE [LARGE SCALE GENOMIC DNA]</scope>
    <source>
        <strain evidence="4 5">ATCC 23126</strain>
    </source>
</reference>
<gene>
    <name evidence="4" type="ORF">HHU12_18765</name>
</gene>
<evidence type="ECO:0000256" key="2">
    <source>
        <dbReference type="ARBA" id="ARBA00012171"/>
    </source>
</evidence>
<evidence type="ECO:0000313" key="4">
    <source>
        <dbReference type="EMBL" id="NME70023.1"/>
    </source>
</evidence>
<name>A0A7X9RWH9_9BACT</name>
<proteinExistence type="predicted"/>
<dbReference type="Proteomes" id="UP000576082">
    <property type="component" value="Unassembled WGS sequence"/>
</dbReference>
<dbReference type="GO" id="GO:0019546">
    <property type="term" value="P:L-arginine deiminase pathway"/>
    <property type="evidence" value="ECO:0007669"/>
    <property type="project" value="TreeGrafter"/>
</dbReference>
<sequence length="306" mass="34623">MTEVVVGRWGSTLYLPNVDFSLKEFFPYITDEADAMGFEIPGQWYHVEKPEKHQNFIEEQEKLASTLESLGVKVRRPNHYEGNQLDALTTCYSRDPIITIGDKMIVANLRNGSRRAEKGLYLEILLDLAKNYKGEVIMMPDNAPGDVEGNVYLEGGDVFVNGNEIYVGHTGNASNEAGIKWLQETLGDDYKVYKVDLHRDVLHLDCAMMLLNDHQGIICKGDLVNQELPGKLKDYEWVEVTKEEANHMATNGVVVNPKTAIMADKYPHIIKEVEDKFGIKVIAIPFDKANYMGGDLRCSYQPIHRK</sequence>
<comment type="caution">
    <text evidence="4">The sequence shown here is derived from an EMBL/GenBank/DDBJ whole genome shotgun (WGS) entry which is preliminary data.</text>
</comment>
<dbReference type="Gene3D" id="3.75.10.10">
    <property type="entry name" value="L-arginine/glycine Amidinotransferase, Chain A"/>
    <property type="match status" value="1"/>
</dbReference>
<dbReference type="SUPFAM" id="SSF55909">
    <property type="entry name" value="Pentein"/>
    <property type="match status" value="1"/>
</dbReference>
<evidence type="ECO:0000256" key="3">
    <source>
        <dbReference type="ARBA" id="ARBA00049429"/>
    </source>
</evidence>
<dbReference type="PANTHER" id="PTHR47271">
    <property type="entry name" value="ARGININE DEIMINASE"/>
    <property type="match status" value="1"/>
</dbReference>
<dbReference type="EC" id="3.5.3.6" evidence="2"/>
<dbReference type="Pfam" id="PF19420">
    <property type="entry name" value="DDAH_eukar"/>
    <property type="match status" value="1"/>
</dbReference>
<evidence type="ECO:0000256" key="1">
    <source>
        <dbReference type="ARBA" id="ARBA00005213"/>
    </source>
</evidence>
<dbReference type="PANTHER" id="PTHR47271:SF2">
    <property type="entry name" value="ARGININE DEIMINASE"/>
    <property type="match status" value="1"/>
</dbReference>
<dbReference type="RefSeq" id="WP_169658273.1">
    <property type="nucleotide sequence ID" value="NZ_JABANE010000053.1"/>
</dbReference>
<dbReference type="AlphaFoldDB" id="A0A7X9RWH9"/>
<keyword evidence="5" id="KW-1185">Reference proteome</keyword>